<dbReference type="AlphaFoldDB" id="A0A3P6R8X0"/>
<protein>
    <submittedName>
        <fullName evidence="1">Uncharacterized protein</fullName>
    </submittedName>
</protein>
<evidence type="ECO:0000313" key="2">
    <source>
        <dbReference type="Proteomes" id="UP000271098"/>
    </source>
</evidence>
<organism evidence="1 2">
    <name type="scientific">Gongylonema pulchrum</name>
    <dbReference type="NCBI Taxonomy" id="637853"/>
    <lineage>
        <taxon>Eukaryota</taxon>
        <taxon>Metazoa</taxon>
        <taxon>Ecdysozoa</taxon>
        <taxon>Nematoda</taxon>
        <taxon>Chromadorea</taxon>
        <taxon>Rhabditida</taxon>
        <taxon>Spirurina</taxon>
        <taxon>Spiruromorpha</taxon>
        <taxon>Spiruroidea</taxon>
        <taxon>Gongylonematidae</taxon>
        <taxon>Gongylonema</taxon>
    </lineage>
</organism>
<reference evidence="1 2" key="1">
    <citation type="submission" date="2018-11" db="EMBL/GenBank/DDBJ databases">
        <authorList>
            <consortium name="Pathogen Informatics"/>
        </authorList>
    </citation>
    <scope>NUCLEOTIDE SEQUENCE [LARGE SCALE GENOMIC DNA]</scope>
</reference>
<dbReference type="OrthoDB" id="2130629at2759"/>
<name>A0A3P6R8X0_9BILA</name>
<dbReference type="EMBL" id="UYRT01010885">
    <property type="protein sequence ID" value="VDK49895.1"/>
    <property type="molecule type" value="Genomic_DNA"/>
</dbReference>
<sequence length="99" mass="10492">MAYLSAVQTLADFAQLVPFLKTDVNELGSLNCPSDTKIPVIAFGAPMLQFPGTGIPPYSLDAITTRTFVDSGCSRDAFSEGFVAIYNMSQTGSTLSFVG</sequence>
<evidence type="ECO:0000313" key="1">
    <source>
        <dbReference type="EMBL" id="VDK49895.1"/>
    </source>
</evidence>
<proteinExistence type="predicted"/>
<keyword evidence="2" id="KW-1185">Reference proteome</keyword>
<gene>
    <name evidence="1" type="ORF">GPUH_LOCUS5255</name>
</gene>
<accession>A0A3P6R8X0</accession>
<dbReference type="Proteomes" id="UP000271098">
    <property type="component" value="Unassembled WGS sequence"/>
</dbReference>